<evidence type="ECO:0000256" key="1">
    <source>
        <dbReference type="ARBA" id="ARBA00001936"/>
    </source>
</evidence>
<keyword evidence="5 12" id="KW-0436">Ligase</keyword>
<dbReference type="InterPro" id="IPR020562">
    <property type="entry name" value="PRibGlycinamide_synth_N"/>
</dbReference>
<dbReference type="InterPro" id="IPR000115">
    <property type="entry name" value="PRibGlycinamide_synth"/>
</dbReference>
<dbReference type="NCBIfam" id="TIGR00877">
    <property type="entry name" value="purD"/>
    <property type="match status" value="1"/>
</dbReference>
<dbReference type="Gene3D" id="3.40.50.20">
    <property type="match status" value="1"/>
</dbReference>
<organism evidence="15 16">
    <name type="scientific">Enhygromyxa salina</name>
    <dbReference type="NCBI Taxonomy" id="215803"/>
    <lineage>
        <taxon>Bacteria</taxon>
        <taxon>Pseudomonadati</taxon>
        <taxon>Myxococcota</taxon>
        <taxon>Polyangia</taxon>
        <taxon>Nannocystales</taxon>
        <taxon>Nannocystaceae</taxon>
        <taxon>Enhygromyxa</taxon>
    </lineage>
</organism>
<evidence type="ECO:0000313" key="15">
    <source>
        <dbReference type="EMBL" id="PRP91030.1"/>
    </source>
</evidence>
<dbReference type="GO" id="GO:0005524">
    <property type="term" value="F:ATP binding"/>
    <property type="evidence" value="ECO:0007669"/>
    <property type="project" value="UniProtKB-UniRule"/>
</dbReference>
<comment type="catalytic activity">
    <reaction evidence="12">
        <text>5-phospho-beta-D-ribosylamine + glycine + ATP = N(1)-(5-phospho-beta-D-ribosyl)glycinamide + ADP + phosphate + H(+)</text>
        <dbReference type="Rhea" id="RHEA:17453"/>
        <dbReference type="ChEBI" id="CHEBI:15378"/>
        <dbReference type="ChEBI" id="CHEBI:30616"/>
        <dbReference type="ChEBI" id="CHEBI:43474"/>
        <dbReference type="ChEBI" id="CHEBI:57305"/>
        <dbReference type="ChEBI" id="CHEBI:58681"/>
        <dbReference type="ChEBI" id="CHEBI:143788"/>
        <dbReference type="ChEBI" id="CHEBI:456216"/>
        <dbReference type="EC" id="6.3.4.13"/>
    </reaction>
</comment>
<dbReference type="GO" id="GO:0046872">
    <property type="term" value="F:metal ion binding"/>
    <property type="evidence" value="ECO:0007669"/>
    <property type="project" value="InterPro"/>
</dbReference>
<dbReference type="SMART" id="SM01209">
    <property type="entry name" value="GARS_A"/>
    <property type="match status" value="1"/>
</dbReference>
<dbReference type="GO" id="GO:0004637">
    <property type="term" value="F:phosphoribosylamine-glycine ligase activity"/>
    <property type="evidence" value="ECO:0007669"/>
    <property type="project" value="UniProtKB-UniRule"/>
</dbReference>
<evidence type="ECO:0000256" key="6">
    <source>
        <dbReference type="ARBA" id="ARBA00022741"/>
    </source>
</evidence>
<dbReference type="Proteomes" id="UP000237968">
    <property type="component" value="Unassembled WGS sequence"/>
</dbReference>
<dbReference type="InterPro" id="IPR011054">
    <property type="entry name" value="Rudment_hybrid_motif"/>
</dbReference>
<dbReference type="InterPro" id="IPR016185">
    <property type="entry name" value="PreATP-grasp_dom_sf"/>
</dbReference>
<dbReference type="GO" id="GO:0006189">
    <property type="term" value="P:'de novo' IMP biosynthetic process"/>
    <property type="evidence" value="ECO:0007669"/>
    <property type="project" value="UniProtKB-UniRule"/>
</dbReference>
<evidence type="ECO:0000256" key="11">
    <source>
        <dbReference type="ARBA" id="ARBA00042864"/>
    </source>
</evidence>
<dbReference type="Gene3D" id="3.30.1490.20">
    <property type="entry name" value="ATP-grasp fold, A domain"/>
    <property type="match status" value="1"/>
</dbReference>
<evidence type="ECO:0000256" key="2">
    <source>
        <dbReference type="ARBA" id="ARBA00001946"/>
    </source>
</evidence>
<dbReference type="HAMAP" id="MF_00138">
    <property type="entry name" value="GARS"/>
    <property type="match status" value="1"/>
</dbReference>
<dbReference type="PROSITE" id="PS50975">
    <property type="entry name" value="ATP_GRASP"/>
    <property type="match status" value="1"/>
</dbReference>
<evidence type="ECO:0000313" key="16">
    <source>
        <dbReference type="Proteomes" id="UP000237968"/>
    </source>
</evidence>
<dbReference type="PANTHER" id="PTHR43472:SF1">
    <property type="entry name" value="PHOSPHORIBOSYLAMINE--GLYCINE LIGASE, CHLOROPLASTIC"/>
    <property type="match status" value="1"/>
</dbReference>
<reference evidence="15 16" key="1">
    <citation type="submission" date="2018-03" db="EMBL/GenBank/DDBJ databases">
        <title>Draft Genome Sequences of the Obligatory Marine Myxobacteria Enhygromyxa salina SWB005.</title>
        <authorList>
            <person name="Poehlein A."/>
            <person name="Moghaddam J.A."/>
            <person name="Harms H."/>
            <person name="Alanjari M."/>
            <person name="Koenig G.M."/>
            <person name="Daniel R."/>
            <person name="Schaeberle T.F."/>
        </authorList>
    </citation>
    <scope>NUCLEOTIDE SEQUENCE [LARGE SCALE GENOMIC DNA]</scope>
    <source>
        <strain evidence="15 16">SWB005</strain>
    </source>
</reference>
<evidence type="ECO:0000256" key="7">
    <source>
        <dbReference type="ARBA" id="ARBA00022755"/>
    </source>
</evidence>
<comment type="cofactor">
    <cofactor evidence="2">
        <name>Mg(2+)</name>
        <dbReference type="ChEBI" id="CHEBI:18420"/>
    </cofactor>
</comment>
<dbReference type="Gene3D" id="3.30.470.20">
    <property type="entry name" value="ATP-grasp fold, B domain"/>
    <property type="match status" value="1"/>
</dbReference>
<dbReference type="Pfam" id="PF02843">
    <property type="entry name" value="GARS_C"/>
    <property type="match status" value="1"/>
</dbReference>
<comment type="cofactor">
    <cofactor evidence="1">
        <name>Mn(2+)</name>
        <dbReference type="ChEBI" id="CHEBI:29035"/>
    </cofactor>
</comment>
<evidence type="ECO:0000256" key="5">
    <source>
        <dbReference type="ARBA" id="ARBA00022598"/>
    </source>
</evidence>
<evidence type="ECO:0000256" key="9">
    <source>
        <dbReference type="ARBA" id="ARBA00038345"/>
    </source>
</evidence>
<evidence type="ECO:0000256" key="10">
    <source>
        <dbReference type="ARBA" id="ARBA00042242"/>
    </source>
</evidence>
<accession>A0A2S9XE40</accession>
<dbReference type="SUPFAM" id="SSF56059">
    <property type="entry name" value="Glutathione synthetase ATP-binding domain-like"/>
    <property type="match status" value="1"/>
</dbReference>
<comment type="caution">
    <text evidence="15">The sequence shown here is derived from an EMBL/GenBank/DDBJ whole genome shotgun (WGS) entry which is preliminary data.</text>
</comment>
<dbReference type="GO" id="GO:0009113">
    <property type="term" value="P:purine nucleobase biosynthetic process"/>
    <property type="evidence" value="ECO:0007669"/>
    <property type="project" value="InterPro"/>
</dbReference>
<dbReference type="Gene3D" id="3.90.600.10">
    <property type="entry name" value="Phosphoribosylglycinamide synthetase, C-terminal domain"/>
    <property type="match status" value="1"/>
</dbReference>
<keyword evidence="6 13" id="KW-0547">Nucleotide-binding</keyword>
<evidence type="ECO:0000256" key="12">
    <source>
        <dbReference type="HAMAP-Rule" id="MF_00138"/>
    </source>
</evidence>
<dbReference type="InterPro" id="IPR013815">
    <property type="entry name" value="ATP_grasp_subdomain_1"/>
</dbReference>
<dbReference type="EC" id="6.3.4.13" evidence="4 12"/>
<dbReference type="EMBL" id="PVNK01000261">
    <property type="protein sequence ID" value="PRP91030.1"/>
    <property type="molecule type" value="Genomic_DNA"/>
</dbReference>
<dbReference type="InterPro" id="IPR011761">
    <property type="entry name" value="ATP-grasp"/>
</dbReference>
<dbReference type="InterPro" id="IPR037123">
    <property type="entry name" value="PRibGlycinamide_synth_C_sf"/>
</dbReference>
<dbReference type="UniPathway" id="UPA00074">
    <property type="reaction ID" value="UER00125"/>
</dbReference>
<name>A0A2S9XE40_9BACT</name>
<evidence type="ECO:0000256" key="3">
    <source>
        <dbReference type="ARBA" id="ARBA00005174"/>
    </source>
</evidence>
<comment type="pathway">
    <text evidence="3 12">Purine metabolism; IMP biosynthesis via de novo pathway; N(1)-(5-phospho-D-ribosyl)glycinamide from 5-phospho-alpha-D-ribose 1-diphosphate: step 2/2.</text>
</comment>
<comment type="similarity">
    <text evidence="9 12">Belongs to the GARS family.</text>
</comment>
<dbReference type="SUPFAM" id="SSF52440">
    <property type="entry name" value="PreATP-grasp domain"/>
    <property type="match status" value="1"/>
</dbReference>
<feature type="domain" description="ATP-grasp" evidence="14">
    <location>
        <begin position="79"/>
        <end position="286"/>
    </location>
</feature>
<keyword evidence="16" id="KW-1185">Reference proteome</keyword>
<evidence type="ECO:0000256" key="13">
    <source>
        <dbReference type="PROSITE-ProRule" id="PRU00409"/>
    </source>
</evidence>
<evidence type="ECO:0000256" key="4">
    <source>
        <dbReference type="ARBA" id="ARBA00013255"/>
    </source>
</evidence>
<proteinExistence type="inferred from homology"/>
<protein>
    <recommendedName>
        <fullName evidence="4 12">Phosphoribosylamine--glycine ligase</fullName>
        <ecNumber evidence="4 12">6.3.4.13</ecNumber>
    </recommendedName>
    <alternativeName>
        <fullName evidence="12">GARS</fullName>
    </alternativeName>
    <alternativeName>
        <fullName evidence="10 12">Glycinamide ribonucleotide synthetase</fullName>
    </alternativeName>
    <alternativeName>
        <fullName evidence="11 12">Phosphoribosylglycinamide synthetase</fullName>
    </alternativeName>
</protein>
<dbReference type="PANTHER" id="PTHR43472">
    <property type="entry name" value="PHOSPHORIBOSYLAMINE--GLYCINE LIGASE"/>
    <property type="match status" value="1"/>
</dbReference>
<dbReference type="InterPro" id="IPR020561">
    <property type="entry name" value="PRibGlycinamid_synth_ATP-grasp"/>
</dbReference>
<sequence>MVASPGSDALAEIADCFTLGPSHAEQVALAQREGVELAIVGPEAPLVAGLGDVLRAAGIPTIGPSAAAAELEGSKAAAKAFMSAHGIPSARHVTVSSMAEGLAAIRSFERPPVVKASGLAAGKGVTVAETHAEAEAALRACVEGGRFGLAGAEVVLEQRLHGQEASFFVLTDGTRAACFEPCQDHKRIGEGDTGPNTGGMGAYAPAPIVDEAVRGRIMDRVVEPTLAGLRGEGRPFVGVLFVGLMIDEGGAPQVIEYNVRFGDPEVQALMLGLEVPLVPRLLAAARGRGELVDEQLPGMPAATVVMASAGYPESSTKGVELVGLGEAMRVAADDPNLAIFHAGTRRDGARWLTNGGRVLGVSARGEELRAALTRAYGLVDRITLAGGQVRRDIGARALA</sequence>
<dbReference type="SUPFAM" id="SSF51246">
    <property type="entry name" value="Rudiment single hybrid motif"/>
    <property type="match status" value="1"/>
</dbReference>
<dbReference type="SMART" id="SM01210">
    <property type="entry name" value="GARS_C"/>
    <property type="match status" value="1"/>
</dbReference>
<keyword evidence="7 12" id="KW-0658">Purine biosynthesis</keyword>
<dbReference type="InterPro" id="IPR020559">
    <property type="entry name" value="PRibGlycinamide_synth_CS"/>
</dbReference>
<dbReference type="Pfam" id="PF02844">
    <property type="entry name" value="GARS_N"/>
    <property type="match status" value="1"/>
</dbReference>
<dbReference type="InterPro" id="IPR020560">
    <property type="entry name" value="PRibGlycinamide_synth_C-dom"/>
</dbReference>
<keyword evidence="8 13" id="KW-0067">ATP-binding</keyword>
<dbReference type="PROSITE" id="PS00184">
    <property type="entry name" value="GARS"/>
    <property type="match status" value="1"/>
</dbReference>
<evidence type="ECO:0000256" key="8">
    <source>
        <dbReference type="ARBA" id="ARBA00022840"/>
    </source>
</evidence>
<gene>
    <name evidence="12 15" type="primary">purD</name>
    <name evidence="15" type="ORF">ENSA5_59430</name>
</gene>
<dbReference type="Pfam" id="PF01071">
    <property type="entry name" value="GARS_A"/>
    <property type="match status" value="1"/>
</dbReference>
<dbReference type="AlphaFoldDB" id="A0A2S9XE40"/>
<evidence type="ECO:0000259" key="14">
    <source>
        <dbReference type="PROSITE" id="PS50975"/>
    </source>
</evidence>